<keyword evidence="12" id="KW-1185">Reference proteome</keyword>
<comment type="subcellular location">
    <subcellularLocation>
        <location evidence="1">Preautophagosomal structure membrane</location>
        <topology evidence="1">Multi-pass membrane protein</topology>
    </subcellularLocation>
</comment>
<feature type="non-terminal residue" evidence="11">
    <location>
        <position position="1"/>
    </location>
</feature>
<evidence type="ECO:0000256" key="8">
    <source>
        <dbReference type="ARBA" id="ARBA00023136"/>
    </source>
</evidence>
<feature type="region of interest" description="Disordered" evidence="9">
    <location>
        <begin position="1089"/>
        <end position="1155"/>
    </location>
</feature>
<keyword evidence="5 10" id="KW-1133">Transmembrane helix</keyword>
<feature type="region of interest" description="Disordered" evidence="9">
    <location>
        <begin position="145"/>
        <end position="171"/>
    </location>
</feature>
<comment type="similarity">
    <text evidence="2">Belongs to the ATG9 family.</text>
</comment>
<evidence type="ECO:0000313" key="11">
    <source>
        <dbReference type="EMBL" id="KAG8506147.1"/>
    </source>
</evidence>
<feature type="compositionally biased region" description="Polar residues" evidence="9">
    <location>
        <begin position="1093"/>
        <end position="1102"/>
    </location>
</feature>
<dbReference type="GO" id="GO:0061709">
    <property type="term" value="P:reticulophagy"/>
    <property type="evidence" value="ECO:0007669"/>
    <property type="project" value="TreeGrafter"/>
</dbReference>
<dbReference type="GO" id="GO:0034497">
    <property type="term" value="P:protein localization to phagophore assembly site"/>
    <property type="evidence" value="ECO:0007669"/>
    <property type="project" value="TreeGrafter"/>
</dbReference>
<name>A0A8J5ZT66_GALPY</name>
<evidence type="ECO:0000256" key="4">
    <source>
        <dbReference type="ARBA" id="ARBA00022692"/>
    </source>
</evidence>
<feature type="transmembrane region" description="Helical" evidence="10">
    <location>
        <begin position="856"/>
        <end position="877"/>
    </location>
</feature>
<dbReference type="Pfam" id="PF04109">
    <property type="entry name" value="ATG9"/>
    <property type="match status" value="1"/>
</dbReference>
<proteinExistence type="inferred from homology"/>
<dbReference type="Proteomes" id="UP000700334">
    <property type="component" value="Unassembled WGS sequence"/>
</dbReference>
<feature type="transmembrane region" description="Helical" evidence="10">
    <location>
        <begin position="755"/>
        <end position="780"/>
    </location>
</feature>
<evidence type="ECO:0000256" key="9">
    <source>
        <dbReference type="SAM" id="MobiDB-lite"/>
    </source>
</evidence>
<evidence type="ECO:0000256" key="5">
    <source>
        <dbReference type="ARBA" id="ARBA00022989"/>
    </source>
</evidence>
<evidence type="ECO:0000256" key="1">
    <source>
        <dbReference type="ARBA" id="ARBA00004511"/>
    </source>
</evidence>
<dbReference type="InterPro" id="IPR007241">
    <property type="entry name" value="Autophagy-rel_prot_9"/>
</dbReference>
<evidence type="ECO:0000256" key="10">
    <source>
        <dbReference type="SAM" id="Phobius"/>
    </source>
</evidence>
<evidence type="ECO:0000313" key="12">
    <source>
        <dbReference type="Proteomes" id="UP000700334"/>
    </source>
</evidence>
<evidence type="ECO:0000256" key="2">
    <source>
        <dbReference type="ARBA" id="ARBA00006185"/>
    </source>
</evidence>
<evidence type="ECO:0000256" key="6">
    <source>
        <dbReference type="ARBA" id="ARBA00023006"/>
    </source>
</evidence>
<dbReference type="PANTHER" id="PTHR13038">
    <property type="entry name" value="APG9 AUTOPHAGY 9"/>
    <property type="match status" value="1"/>
</dbReference>
<keyword evidence="3" id="KW-0813">Transport</keyword>
<dbReference type="AlphaFoldDB" id="A0A8J5ZT66"/>
<feature type="compositionally biased region" description="Polar residues" evidence="9">
    <location>
        <begin position="1122"/>
        <end position="1131"/>
    </location>
</feature>
<dbReference type="GO" id="GO:0005776">
    <property type="term" value="C:autophagosome"/>
    <property type="evidence" value="ECO:0007669"/>
    <property type="project" value="TreeGrafter"/>
</dbReference>
<feature type="region of interest" description="Disordered" evidence="9">
    <location>
        <begin position="274"/>
        <end position="380"/>
    </location>
</feature>
<protein>
    <submittedName>
        <fullName evidence="11">Autophagy-related protein 9B</fullName>
    </submittedName>
</protein>
<dbReference type="EMBL" id="JAGFMF010012182">
    <property type="protein sequence ID" value="KAG8506147.1"/>
    <property type="molecule type" value="Genomic_DNA"/>
</dbReference>
<accession>A0A8J5ZT66</accession>
<dbReference type="GO" id="GO:0000422">
    <property type="term" value="P:autophagy of mitochondrion"/>
    <property type="evidence" value="ECO:0007669"/>
    <property type="project" value="TreeGrafter"/>
</dbReference>
<sequence>ACTWITAVNNEANPPGSDIPSPVGLQLPASLARARDSISRRPADRSRAPCPRAVIGESRLAARPRLWRRGAGCPARCLGRPRDDVLWSRPLGQNPAGPDTWVAESAPQEWASVGNPVIQGLKNGVGQATRPAACPLPPLPSSCDNKELPLSGHPPAPQLLPLPGREEAGPWRSGHRLPWKGLAQQRGRRPWQWQQLPSSKISGEAASLMVRRIGWGGSRGLGRWGDPGPGSVPLLPMPLPPLPPPPCRGPGGGRVSIFSLSPAPHLRSSLCSVPAPAPGPSCSVVQGPGPPHPRLGALPTPATPPKQARSTMTPISTPPSWGSHSTPPPASVTPLPSRRCPQDPPGLRIGPLIPEQDYERLEDGDPEGSQDSPLHGEDQQPLLHVPEGLRGSWHHIQNLDSFFTKISFVPGAALAQEDPGGLAPKLAGDWRAHYHQRNGFTCIVLEDLFQLGQFVFIVTFTTFLLRCVDYNILFANQLNNRSSPGLLHNKVTLSDAILPSGQCAQRIRSSPLLVFLLILAAAFWLFQLLRSVCNLFSFWDIQVFYKEALHIPPEELSAVPWAEVQSRLLALQRSGGLCVQPRPLTELDVHHRILRYTNYQVALANKGLLPARCALPWGGGAGFLSRGLALNVDLLLFRGPFSLFRGGWELPDAYKRSDQRGALAARWRRTVLLLAAVNLALSPLVLAWQVLHAFYSHVELLRREPGALGARRWSRLARLQLRHFNELPHELRARLARAYRPAAAFLRAAAPPAPLLALLARQLVFFAGALLAALLVLTVYDEDVLAVEHVLTAMTALGVTATVARSFVPDEQCQGRSPQLLLQAALAHMHYLPEEAGPAGKASAYRQMARLLQYRAVSLLEELLSPLLTPLFLLFWFRPRALEIIDFFHHFTVDVAGVGDICSFALMDVKRHGHPQWLSAGQTEASLSQRAEDGKTELSLMRFSLVHPQWRPPGHSSKFLGHLRGRVQQDAAAWGATSVRSPPTPGVLSDSSSPLPEAFLANLLVHPLLPQRDLSPTAPCPAAATASLLASISRMAQDPSCVSPGGNGGQKLTQLPELTSAEMSLHAIYLHQLHQQQQQEAWGEASASCLSRPWSSPSQTLSPDEEKPSWSSDGSSPVSSPRQQWRAQRGQTLFPGGFQETTDAPKETGQAPSTD</sequence>
<dbReference type="GO" id="GO:0034045">
    <property type="term" value="C:phagophore assembly site membrane"/>
    <property type="evidence" value="ECO:0007669"/>
    <property type="project" value="UniProtKB-SubCell"/>
</dbReference>
<dbReference type="PANTHER" id="PTHR13038:SF14">
    <property type="entry name" value="AUTOPHAGY-RELATED PROTEIN 9B"/>
    <property type="match status" value="1"/>
</dbReference>
<feature type="compositionally biased region" description="Polar residues" evidence="9">
    <location>
        <begin position="308"/>
        <end position="325"/>
    </location>
</feature>
<keyword evidence="8 10" id="KW-0472">Membrane</keyword>
<gene>
    <name evidence="11" type="ORF">J0S82_020799</name>
</gene>
<organism evidence="11 12">
    <name type="scientific">Galemys pyrenaicus</name>
    <name type="common">Iberian desman</name>
    <name type="synonym">Pyrenean desman</name>
    <dbReference type="NCBI Taxonomy" id="202257"/>
    <lineage>
        <taxon>Eukaryota</taxon>
        <taxon>Metazoa</taxon>
        <taxon>Chordata</taxon>
        <taxon>Craniata</taxon>
        <taxon>Vertebrata</taxon>
        <taxon>Euteleostomi</taxon>
        <taxon>Mammalia</taxon>
        <taxon>Eutheria</taxon>
        <taxon>Laurasiatheria</taxon>
        <taxon>Eulipotyphla</taxon>
        <taxon>Talpidae</taxon>
        <taxon>Galemys</taxon>
    </lineage>
</organism>
<reference evidence="11" key="1">
    <citation type="journal article" date="2021" name="Evol. Appl.">
        <title>The genome of the Pyrenean desman and the effects of bottlenecks and inbreeding on the genomic landscape of an endangered species.</title>
        <authorList>
            <person name="Escoda L."/>
            <person name="Castresana J."/>
        </authorList>
    </citation>
    <scope>NUCLEOTIDE SEQUENCE</scope>
    <source>
        <strain evidence="11">IBE-C5619</strain>
    </source>
</reference>
<dbReference type="GO" id="GO:0034727">
    <property type="term" value="P:piecemeal microautophagy of the nucleus"/>
    <property type="evidence" value="ECO:0007669"/>
    <property type="project" value="TreeGrafter"/>
</dbReference>
<feature type="compositionally biased region" description="Low complexity" evidence="9">
    <location>
        <begin position="1109"/>
        <end position="1121"/>
    </location>
</feature>
<dbReference type="GO" id="GO:0006869">
    <property type="term" value="P:lipid transport"/>
    <property type="evidence" value="ECO:0007669"/>
    <property type="project" value="UniProtKB-KW"/>
</dbReference>
<evidence type="ECO:0000256" key="7">
    <source>
        <dbReference type="ARBA" id="ARBA00023055"/>
    </source>
</evidence>
<keyword evidence="6" id="KW-0072">Autophagy</keyword>
<feature type="transmembrane region" description="Helical" evidence="10">
    <location>
        <begin position="512"/>
        <end position="529"/>
    </location>
</feature>
<comment type="caution">
    <text evidence="11">The sequence shown here is derived from an EMBL/GenBank/DDBJ whole genome shotgun (WGS) entry which is preliminary data.</text>
</comment>
<evidence type="ECO:0000256" key="3">
    <source>
        <dbReference type="ARBA" id="ARBA00022448"/>
    </source>
</evidence>
<keyword evidence="7" id="KW-0445">Lipid transport</keyword>
<feature type="transmembrane region" description="Helical" evidence="10">
    <location>
        <begin position="670"/>
        <end position="691"/>
    </location>
</feature>
<dbReference type="OrthoDB" id="2020634at2759"/>
<keyword evidence="4 10" id="KW-0812">Transmembrane</keyword>